<name>A0A0D0V127_9TREE</name>
<reference evidence="2 3" key="1">
    <citation type="submission" date="2015-01" db="EMBL/GenBank/DDBJ databases">
        <title>The Genome Sequence of Cryptococcus gattii Ram5.</title>
        <authorList>
            <consortium name="The Broad Institute Genomics Platform"/>
            <person name="Cuomo C."/>
            <person name="Litvintseva A."/>
            <person name="Chen Y."/>
            <person name="Heitman J."/>
            <person name="Sun S."/>
            <person name="Springer D."/>
            <person name="Dromer F."/>
            <person name="Young S."/>
            <person name="Zeng Q."/>
            <person name="Gargeya S."/>
            <person name="Abouelleil A."/>
            <person name="Alvarado L."/>
            <person name="Chapman S.B."/>
            <person name="Gainer-Dewar J."/>
            <person name="Goldberg J."/>
            <person name="Griggs A."/>
            <person name="Gujja S."/>
            <person name="Hansen M."/>
            <person name="Howarth C."/>
            <person name="Imamovic A."/>
            <person name="Larimer J."/>
            <person name="Murphy C."/>
            <person name="Naylor J."/>
            <person name="Pearson M."/>
            <person name="Priest M."/>
            <person name="Roberts A."/>
            <person name="Saif S."/>
            <person name="Shea T."/>
            <person name="Sykes S."/>
            <person name="Wortman J."/>
            <person name="Nusbaum C."/>
            <person name="Birren B."/>
        </authorList>
    </citation>
    <scope>NUCLEOTIDE SEQUENCE [LARGE SCALE GENOMIC DNA]</scope>
    <source>
        <strain evidence="2 3">Ram5</strain>
    </source>
</reference>
<dbReference type="EMBL" id="KN847909">
    <property type="protein sequence ID" value="KIR38605.1"/>
    <property type="molecule type" value="Genomic_DNA"/>
</dbReference>
<evidence type="ECO:0000313" key="2">
    <source>
        <dbReference type="EMBL" id="KIR38605.1"/>
    </source>
</evidence>
<feature type="region of interest" description="Disordered" evidence="1">
    <location>
        <begin position="577"/>
        <end position="596"/>
    </location>
</feature>
<feature type="compositionally biased region" description="Basic and acidic residues" evidence="1">
    <location>
        <begin position="418"/>
        <end position="436"/>
    </location>
</feature>
<organism evidence="2 3">
    <name type="scientific">Cryptococcus deuterogattii Ram5</name>
    <dbReference type="NCBI Taxonomy" id="1296110"/>
    <lineage>
        <taxon>Eukaryota</taxon>
        <taxon>Fungi</taxon>
        <taxon>Dikarya</taxon>
        <taxon>Basidiomycota</taxon>
        <taxon>Agaricomycotina</taxon>
        <taxon>Tremellomycetes</taxon>
        <taxon>Tremellales</taxon>
        <taxon>Cryptococcaceae</taxon>
        <taxon>Cryptococcus</taxon>
        <taxon>Cryptococcus gattii species complex</taxon>
    </lineage>
</organism>
<protein>
    <submittedName>
        <fullName evidence="2">Uncharacterized protein</fullName>
    </submittedName>
</protein>
<feature type="region of interest" description="Disordered" evidence="1">
    <location>
        <begin position="111"/>
        <end position="138"/>
    </location>
</feature>
<dbReference type="Proteomes" id="UP000053392">
    <property type="component" value="Unassembled WGS sequence"/>
</dbReference>
<keyword evidence="3" id="KW-1185">Reference proteome</keyword>
<evidence type="ECO:0000256" key="1">
    <source>
        <dbReference type="SAM" id="MobiDB-lite"/>
    </source>
</evidence>
<feature type="region of interest" description="Disordered" evidence="1">
    <location>
        <begin position="363"/>
        <end position="436"/>
    </location>
</feature>
<sequence length="596" mass="66718">MLERPPPPAPEHRAQPIGDLLQPIHMPMDNEWKKRSFETLFDTLCDDSAREDNYRMRLLRLFSIEYRWIGGLGPQYVNITLDSEDIGYLKSHDMSMTFLETDASQVINQLMPSKKRTTNSTKETSDVPSPSGPSSTTSGIWVPDTAIIFSYRHPVVGPEGPESNLTESQEEVIKSHSIWLVAEFNIYRLRRNGLPYLPTTANSLSKICLGQCLMYLDAAYQMFHLPRALAICGTKFLRVWALSDRHGRRTFAVETSRPLGNGGRMFAANFFNEVDLDLFPHNLIIPSPPTNSFAIDYQKCEFLERTFSSVCDNILLSTIESALQPHEPTFDYCTEIDPAFPISRVCDDVKEFACQARPKFKKKRAAEETAQAKTFKRNHGSGAGSSDWGKDGDSGKGSRSGERKEVRRGGSGQNAQSKKPDGMKDNDGWEDGVGEKERSLDPLLRVIEKENQKQYVAKWQSQLPSSVSSYDPLPPADDLNEDKEAIFIDYTNTIGRSTYYQVSLITRAVEMFNMEIISVSTATMDKLYSGQITSQHVLVNPGWEAAVNKMSFSRPLQTLAHANYPLPVPIPLFPGKSPSSSIKGSSKAPCTITKGR</sequence>
<feature type="compositionally biased region" description="Low complexity" evidence="1">
    <location>
        <begin position="577"/>
        <end position="587"/>
    </location>
</feature>
<dbReference type="OrthoDB" id="2575666at2759"/>
<evidence type="ECO:0000313" key="3">
    <source>
        <dbReference type="Proteomes" id="UP000053392"/>
    </source>
</evidence>
<feature type="compositionally biased region" description="Low complexity" evidence="1">
    <location>
        <begin position="128"/>
        <end position="138"/>
    </location>
</feature>
<dbReference type="HOGENOM" id="CLU_030883_0_0_1"/>
<dbReference type="AlphaFoldDB" id="A0A0D0V127"/>
<feature type="compositionally biased region" description="Basic and acidic residues" evidence="1">
    <location>
        <begin position="388"/>
        <end position="408"/>
    </location>
</feature>
<gene>
    <name evidence="2" type="ORF">I313_05243</name>
</gene>
<proteinExistence type="predicted"/>
<accession>A0A0D0V127</accession>